<dbReference type="STRING" id="1802164.A3H51_00315"/>
<evidence type="ECO:0000256" key="1">
    <source>
        <dbReference type="PIRSR" id="PIRSR600888-1"/>
    </source>
</evidence>
<organism evidence="3 4">
    <name type="scientific">Candidatus Spechtbacteria bacterium RIFCSPLOWO2_02_FULL_38_8</name>
    <dbReference type="NCBI Taxonomy" id="1802164"/>
    <lineage>
        <taxon>Bacteria</taxon>
        <taxon>Candidatus Spechtiibacteriota</taxon>
    </lineage>
</organism>
<dbReference type="Pfam" id="PF00908">
    <property type="entry name" value="dTDP_sugar_isom"/>
    <property type="match status" value="1"/>
</dbReference>
<evidence type="ECO:0008006" key="5">
    <source>
        <dbReference type="Google" id="ProtNLM"/>
    </source>
</evidence>
<accession>A0A1G2HHW0</accession>
<dbReference type="EMBL" id="MHOJ01000035">
    <property type="protein sequence ID" value="OGZ61831.1"/>
    <property type="molecule type" value="Genomic_DNA"/>
</dbReference>
<dbReference type="GO" id="GO:0019305">
    <property type="term" value="P:dTDP-rhamnose biosynthetic process"/>
    <property type="evidence" value="ECO:0007669"/>
    <property type="project" value="TreeGrafter"/>
</dbReference>
<feature type="active site" description="Proton acceptor" evidence="1">
    <location>
        <position position="50"/>
    </location>
</feature>
<dbReference type="InterPro" id="IPR000888">
    <property type="entry name" value="RmlC-like"/>
</dbReference>
<feature type="site" description="Participates in a stacking interaction with the thymidine ring of dTDP-4-oxo-6-deoxyglucose" evidence="2">
    <location>
        <position position="132"/>
    </location>
</feature>
<sequence length="189" mass="22089">MTTKKIQQPILLQEWQFFDKRGKFLPSKLNNGWIQQNVSTNSRGTLRGMHFQIGNFAQAKLVRVLSGSVIDVVIDLRNIPENKNYLDVKAYHLTHYENAHNHPTLFVPKGFAHGFLTLEDNTIFEYKIATQYSKENERSIHYKSFVIFEELFKKYNISQTELNISNKDLEAPTLQEWIAINEDVLPKNF</sequence>
<dbReference type="Gene3D" id="2.60.120.10">
    <property type="entry name" value="Jelly Rolls"/>
    <property type="match status" value="1"/>
</dbReference>
<gene>
    <name evidence="3" type="ORF">A3H51_00315</name>
</gene>
<dbReference type="InterPro" id="IPR014710">
    <property type="entry name" value="RmlC-like_jellyroll"/>
</dbReference>
<evidence type="ECO:0000313" key="3">
    <source>
        <dbReference type="EMBL" id="OGZ61831.1"/>
    </source>
</evidence>
<dbReference type="SUPFAM" id="SSF51182">
    <property type="entry name" value="RmlC-like cupins"/>
    <property type="match status" value="1"/>
</dbReference>
<dbReference type="GO" id="GO:0008830">
    <property type="term" value="F:dTDP-4-dehydrorhamnose 3,5-epimerase activity"/>
    <property type="evidence" value="ECO:0007669"/>
    <property type="project" value="InterPro"/>
</dbReference>
<feature type="active site" description="Proton donor" evidence="1">
    <location>
        <position position="126"/>
    </location>
</feature>
<dbReference type="PANTHER" id="PTHR21047:SF2">
    <property type="entry name" value="THYMIDINE DIPHOSPHO-4-KETO-RHAMNOSE 3,5-EPIMERASE"/>
    <property type="match status" value="1"/>
</dbReference>
<dbReference type="GO" id="GO:0000271">
    <property type="term" value="P:polysaccharide biosynthetic process"/>
    <property type="evidence" value="ECO:0007669"/>
    <property type="project" value="TreeGrafter"/>
</dbReference>
<dbReference type="InterPro" id="IPR011051">
    <property type="entry name" value="RmlC_Cupin_sf"/>
</dbReference>
<dbReference type="GO" id="GO:0005829">
    <property type="term" value="C:cytosol"/>
    <property type="evidence" value="ECO:0007669"/>
    <property type="project" value="TreeGrafter"/>
</dbReference>
<name>A0A1G2HHW0_9BACT</name>
<dbReference type="AlphaFoldDB" id="A0A1G2HHW0"/>
<comment type="caution">
    <text evidence="3">The sequence shown here is derived from an EMBL/GenBank/DDBJ whole genome shotgun (WGS) entry which is preliminary data.</text>
</comment>
<evidence type="ECO:0000256" key="2">
    <source>
        <dbReference type="PIRSR" id="PIRSR600888-3"/>
    </source>
</evidence>
<protein>
    <recommendedName>
        <fullName evidence="5">dTDP-4-dehydrorhamnose 3,5-epimerase</fullName>
    </recommendedName>
</protein>
<dbReference type="PANTHER" id="PTHR21047">
    <property type="entry name" value="DTDP-6-DEOXY-D-GLUCOSE-3,5 EPIMERASE"/>
    <property type="match status" value="1"/>
</dbReference>
<reference evidence="3 4" key="1">
    <citation type="journal article" date="2016" name="Nat. Commun.">
        <title>Thousands of microbial genomes shed light on interconnected biogeochemical processes in an aquifer system.</title>
        <authorList>
            <person name="Anantharaman K."/>
            <person name="Brown C.T."/>
            <person name="Hug L.A."/>
            <person name="Sharon I."/>
            <person name="Castelle C.J."/>
            <person name="Probst A.J."/>
            <person name="Thomas B.C."/>
            <person name="Singh A."/>
            <person name="Wilkins M.J."/>
            <person name="Karaoz U."/>
            <person name="Brodie E.L."/>
            <person name="Williams K.H."/>
            <person name="Hubbard S.S."/>
            <person name="Banfield J.F."/>
        </authorList>
    </citation>
    <scope>NUCLEOTIDE SEQUENCE [LARGE SCALE GENOMIC DNA]</scope>
</reference>
<evidence type="ECO:0000313" key="4">
    <source>
        <dbReference type="Proteomes" id="UP000178509"/>
    </source>
</evidence>
<proteinExistence type="predicted"/>
<dbReference type="Proteomes" id="UP000178509">
    <property type="component" value="Unassembled WGS sequence"/>
</dbReference>